<comment type="caution">
    <text evidence="1">The sequence shown here is derived from an EMBL/GenBank/DDBJ whole genome shotgun (WGS) entry which is preliminary data.</text>
</comment>
<accession>A0A8X6V9X4</accession>
<dbReference type="Proteomes" id="UP000887159">
    <property type="component" value="Unassembled WGS sequence"/>
</dbReference>
<dbReference type="EMBL" id="BMAU01021202">
    <property type="protein sequence ID" value="GFX98399.1"/>
    <property type="molecule type" value="Genomic_DNA"/>
</dbReference>
<organism evidence="1 2">
    <name type="scientific">Trichonephila clavipes</name>
    <name type="common">Golden silk orbweaver</name>
    <name type="synonym">Nephila clavipes</name>
    <dbReference type="NCBI Taxonomy" id="2585209"/>
    <lineage>
        <taxon>Eukaryota</taxon>
        <taxon>Metazoa</taxon>
        <taxon>Ecdysozoa</taxon>
        <taxon>Arthropoda</taxon>
        <taxon>Chelicerata</taxon>
        <taxon>Arachnida</taxon>
        <taxon>Araneae</taxon>
        <taxon>Araneomorphae</taxon>
        <taxon>Entelegynae</taxon>
        <taxon>Araneoidea</taxon>
        <taxon>Nephilidae</taxon>
        <taxon>Trichonephila</taxon>
    </lineage>
</organism>
<reference evidence="1" key="1">
    <citation type="submission" date="2020-08" db="EMBL/GenBank/DDBJ databases">
        <title>Multicomponent nature underlies the extraordinary mechanical properties of spider dragline silk.</title>
        <authorList>
            <person name="Kono N."/>
            <person name="Nakamura H."/>
            <person name="Mori M."/>
            <person name="Yoshida Y."/>
            <person name="Ohtoshi R."/>
            <person name="Malay A.D."/>
            <person name="Moran D.A.P."/>
            <person name="Tomita M."/>
            <person name="Numata K."/>
            <person name="Arakawa K."/>
        </authorList>
    </citation>
    <scope>NUCLEOTIDE SEQUENCE</scope>
</reference>
<name>A0A8X6V9X4_TRICX</name>
<protein>
    <submittedName>
        <fullName evidence="1">Uncharacterized protein</fullName>
    </submittedName>
</protein>
<evidence type="ECO:0000313" key="2">
    <source>
        <dbReference type="Proteomes" id="UP000887159"/>
    </source>
</evidence>
<gene>
    <name evidence="1" type="ORF">TNCV_4001681</name>
</gene>
<evidence type="ECO:0000313" key="1">
    <source>
        <dbReference type="EMBL" id="GFX98399.1"/>
    </source>
</evidence>
<dbReference type="AlphaFoldDB" id="A0A8X6V9X4"/>
<sequence length="84" mass="9807">MVYKYDVLAVVWLILHANSHKCEEGCFTQVLFSSAAQTYETDQKPKGMLQILVIERESLYQVLIVYTQFRSENFGCKQKKLEIN</sequence>
<keyword evidence="2" id="KW-1185">Reference proteome</keyword>
<proteinExistence type="predicted"/>